<accession>A0A0R1JRA7</accession>
<dbReference type="Proteomes" id="UP000051804">
    <property type="component" value="Unassembled WGS sequence"/>
</dbReference>
<protein>
    <submittedName>
        <fullName evidence="1">Uncharacterized protein</fullName>
    </submittedName>
</protein>
<comment type="caution">
    <text evidence="1">The sequence shown here is derived from an EMBL/GenBank/DDBJ whole genome shotgun (WGS) entry which is preliminary data.</text>
</comment>
<dbReference type="PATRIC" id="fig|1291734.4.peg.1805"/>
<evidence type="ECO:0000313" key="2">
    <source>
        <dbReference type="Proteomes" id="UP000051804"/>
    </source>
</evidence>
<proteinExistence type="predicted"/>
<dbReference type="RefSeq" id="WP_054721539.1">
    <property type="nucleotide sequence ID" value="NZ_AZDJ01000003.1"/>
</dbReference>
<dbReference type="STRING" id="1291734.FD02_GL001756"/>
<name>A0A0R1JRA7_9LACO</name>
<dbReference type="EMBL" id="AZDJ01000003">
    <property type="protein sequence ID" value="KRK73925.1"/>
    <property type="molecule type" value="Genomic_DNA"/>
</dbReference>
<dbReference type="AlphaFoldDB" id="A0A0R1JRA7"/>
<sequence>MSTTFDHDTLTITGDFGTVIVAASPVAGATTLYDNAGTLVALDVTPTGSYTRTINLLPASTTEAIYLTRYLAGLIQTSKRKVAVPADLKRVPSNYAKPTAAVWTAMTPLMTLLGIDLTAPAKPAGGKPRHSWRKAIATVPFTTTYQGTQATVYWVSRSAMVIKAGAQLKAEAPLNADGTLGFSARFAQQLRSEHADAIDANWRLTTDVTLKSVNEVGLFLYFGSTNSWLHLLDPAGHTLHELTVVA</sequence>
<gene>
    <name evidence="1" type="ORF">FD02_GL001756</name>
</gene>
<organism evidence="1 2">
    <name type="scientific">Lacticaseibacillus nasuensis JCM 17158</name>
    <dbReference type="NCBI Taxonomy" id="1291734"/>
    <lineage>
        <taxon>Bacteria</taxon>
        <taxon>Bacillati</taxon>
        <taxon>Bacillota</taxon>
        <taxon>Bacilli</taxon>
        <taxon>Lactobacillales</taxon>
        <taxon>Lactobacillaceae</taxon>
        <taxon>Lacticaseibacillus</taxon>
    </lineage>
</organism>
<keyword evidence="2" id="KW-1185">Reference proteome</keyword>
<dbReference type="OrthoDB" id="3238747at2"/>
<evidence type="ECO:0000313" key="1">
    <source>
        <dbReference type="EMBL" id="KRK73925.1"/>
    </source>
</evidence>
<reference evidence="1 2" key="1">
    <citation type="journal article" date="2015" name="Genome Announc.">
        <title>Expanding the biotechnology potential of lactobacilli through comparative genomics of 213 strains and associated genera.</title>
        <authorList>
            <person name="Sun Z."/>
            <person name="Harris H.M."/>
            <person name="McCann A."/>
            <person name="Guo C."/>
            <person name="Argimon S."/>
            <person name="Zhang W."/>
            <person name="Yang X."/>
            <person name="Jeffery I.B."/>
            <person name="Cooney J.C."/>
            <person name="Kagawa T.F."/>
            <person name="Liu W."/>
            <person name="Song Y."/>
            <person name="Salvetti E."/>
            <person name="Wrobel A."/>
            <person name="Rasinkangas P."/>
            <person name="Parkhill J."/>
            <person name="Rea M.C."/>
            <person name="O'Sullivan O."/>
            <person name="Ritari J."/>
            <person name="Douillard F.P."/>
            <person name="Paul Ross R."/>
            <person name="Yang R."/>
            <person name="Briner A.E."/>
            <person name="Felis G.E."/>
            <person name="de Vos W.M."/>
            <person name="Barrangou R."/>
            <person name="Klaenhammer T.R."/>
            <person name="Caufield P.W."/>
            <person name="Cui Y."/>
            <person name="Zhang H."/>
            <person name="O'Toole P.W."/>
        </authorList>
    </citation>
    <scope>NUCLEOTIDE SEQUENCE [LARGE SCALE GENOMIC DNA]</scope>
    <source>
        <strain evidence="1 2">JCM 17158</strain>
    </source>
</reference>